<evidence type="ECO:0000313" key="3">
    <source>
        <dbReference type="Proteomes" id="UP001234581"/>
    </source>
</evidence>
<dbReference type="SMART" id="SM00367">
    <property type="entry name" value="LRR_CC"/>
    <property type="match status" value="3"/>
</dbReference>
<evidence type="ECO:0000259" key="1">
    <source>
        <dbReference type="PROSITE" id="PS50181"/>
    </source>
</evidence>
<dbReference type="Gene3D" id="1.20.1280.50">
    <property type="match status" value="1"/>
</dbReference>
<dbReference type="GO" id="GO:0031146">
    <property type="term" value="P:SCF-dependent proteasomal ubiquitin-dependent protein catabolic process"/>
    <property type="evidence" value="ECO:0007669"/>
    <property type="project" value="TreeGrafter"/>
</dbReference>
<dbReference type="EMBL" id="JARTCD010000003">
    <property type="protein sequence ID" value="KAJ8663114.1"/>
    <property type="molecule type" value="Genomic_DNA"/>
</dbReference>
<gene>
    <name evidence="2" type="ORF">O0I10_001291</name>
</gene>
<evidence type="ECO:0000313" key="2">
    <source>
        <dbReference type="EMBL" id="KAJ8663114.1"/>
    </source>
</evidence>
<dbReference type="PANTHER" id="PTHR13318">
    <property type="entry name" value="PARTNER OF PAIRED, ISOFORM B-RELATED"/>
    <property type="match status" value="1"/>
</dbReference>
<comment type="caution">
    <text evidence="2">The sequence shown here is derived from an EMBL/GenBank/DDBJ whole genome shotgun (WGS) entry which is preliminary data.</text>
</comment>
<proteinExistence type="predicted"/>
<dbReference type="PANTHER" id="PTHR13318:SF190">
    <property type="entry name" value="PARTNER OF PAIRED, ISOFORM B"/>
    <property type="match status" value="1"/>
</dbReference>
<dbReference type="PROSITE" id="PS50181">
    <property type="entry name" value="FBOX"/>
    <property type="match status" value="1"/>
</dbReference>
<dbReference type="InterPro" id="IPR032675">
    <property type="entry name" value="LRR_dom_sf"/>
</dbReference>
<dbReference type="Gene3D" id="3.80.10.10">
    <property type="entry name" value="Ribonuclease Inhibitor"/>
    <property type="match status" value="1"/>
</dbReference>
<dbReference type="Proteomes" id="UP001234581">
    <property type="component" value="Unassembled WGS sequence"/>
</dbReference>
<sequence>MTTLNKTNNGSFVSSFPSEVLDVVFNRLSFRECIKCTGVCQSWNAFLFSWPGLWFEISDQCCSFEKDLKAYQRSLPWDHVQRLSIKAGSLDYISRHLPKNVHTATLREEFDGRDIRRFCMFVGSTLTTLKLEHGFCNPLPEIVLDTILQYCPYLQHLTYYSSWDINFIPVVSLAPLSIHEHPLERLEMDFDNIIKLDALLIKRLIPVLPNLRHIRLNSHDLRNVGDVLDALARYCPRLETTIFSDTINPAAAASSSSTTGGTTTSLLCLRGVDRIKSEGLATFLSQYDQRLETLELHLSSDDLARSVSSGLSTLGHAQHLKRICLTSGMGCFKTHDVCVRLVSQCPHLEEVSLAQFDFLADEGLQALSQLDHLESLSLSGCLLVSPSALVQFVEETHSKHCLRQLNLDSMLALTDKVLDAIGRNLVMLERLQTTRCFYISDTGLRYFVDSFSGSSLREFVFGQASAIQPCSLSREALLYAQSRLGSQVTIKEIIC</sequence>
<organism evidence="2 3">
    <name type="scientific">Lichtheimia ornata</name>
    <dbReference type="NCBI Taxonomy" id="688661"/>
    <lineage>
        <taxon>Eukaryota</taxon>
        <taxon>Fungi</taxon>
        <taxon>Fungi incertae sedis</taxon>
        <taxon>Mucoromycota</taxon>
        <taxon>Mucoromycotina</taxon>
        <taxon>Mucoromycetes</taxon>
        <taxon>Mucorales</taxon>
        <taxon>Lichtheimiaceae</taxon>
        <taxon>Lichtheimia</taxon>
    </lineage>
</organism>
<dbReference type="AlphaFoldDB" id="A0AAD7Y3H2"/>
<dbReference type="SUPFAM" id="SSF81383">
    <property type="entry name" value="F-box domain"/>
    <property type="match status" value="1"/>
</dbReference>
<feature type="domain" description="F-box" evidence="1">
    <location>
        <begin position="10"/>
        <end position="57"/>
    </location>
</feature>
<accession>A0AAD7Y3H2</accession>
<dbReference type="GO" id="GO:0019005">
    <property type="term" value="C:SCF ubiquitin ligase complex"/>
    <property type="evidence" value="ECO:0007669"/>
    <property type="project" value="TreeGrafter"/>
</dbReference>
<reference evidence="2 3" key="1">
    <citation type="submission" date="2023-03" db="EMBL/GenBank/DDBJ databases">
        <title>Genome sequence of Lichtheimia ornata CBS 291.66.</title>
        <authorList>
            <person name="Mohabir J.T."/>
            <person name="Shea T.P."/>
            <person name="Kurbessoian T."/>
            <person name="Berby B."/>
            <person name="Fontaine J."/>
            <person name="Livny J."/>
            <person name="Gnirke A."/>
            <person name="Stajich J.E."/>
            <person name="Cuomo C.A."/>
        </authorList>
    </citation>
    <scope>NUCLEOTIDE SEQUENCE [LARGE SCALE GENOMIC DNA]</scope>
    <source>
        <strain evidence="2">CBS 291.66</strain>
    </source>
</reference>
<dbReference type="InterPro" id="IPR036047">
    <property type="entry name" value="F-box-like_dom_sf"/>
</dbReference>
<name>A0AAD7Y3H2_9FUNG</name>
<dbReference type="SUPFAM" id="SSF52047">
    <property type="entry name" value="RNI-like"/>
    <property type="match status" value="1"/>
</dbReference>
<dbReference type="InterPro" id="IPR001810">
    <property type="entry name" value="F-box_dom"/>
</dbReference>
<keyword evidence="3" id="KW-1185">Reference proteome</keyword>
<dbReference type="RefSeq" id="XP_058348026.1">
    <property type="nucleotide sequence ID" value="XM_058481388.1"/>
</dbReference>
<dbReference type="GeneID" id="83208709"/>
<protein>
    <recommendedName>
        <fullName evidence="1">F-box domain-containing protein</fullName>
    </recommendedName>
</protein>
<dbReference type="InterPro" id="IPR006553">
    <property type="entry name" value="Leu-rich_rpt_Cys-con_subtyp"/>
</dbReference>